<evidence type="ECO:0000313" key="3">
    <source>
        <dbReference type="Proteomes" id="UP001524587"/>
    </source>
</evidence>
<evidence type="ECO:0000313" key="2">
    <source>
        <dbReference type="EMBL" id="MCQ8278398.1"/>
    </source>
</evidence>
<feature type="compositionally biased region" description="Pro residues" evidence="1">
    <location>
        <begin position="341"/>
        <end position="352"/>
    </location>
</feature>
<proteinExistence type="predicted"/>
<name>A0ABT1W692_9PROT</name>
<protein>
    <recommendedName>
        <fullName evidence="4">DUF4238 domain-containing protein</fullName>
    </recommendedName>
</protein>
<dbReference type="Proteomes" id="UP001524587">
    <property type="component" value="Unassembled WGS sequence"/>
</dbReference>
<comment type="caution">
    <text evidence="2">The sequence shown here is derived from an EMBL/GenBank/DDBJ whole genome shotgun (WGS) entry which is preliminary data.</text>
</comment>
<keyword evidence="3" id="KW-1185">Reference proteome</keyword>
<feature type="region of interest" description="Disordered" evidence="1">
    <location>
        <begin position="320"/>
        <end position="366"/>
    </location>
</feature>
<accession>A0ABT1W692</accession>
<dbReference type="RefSeq" id="WP_422863869.1">
    <property type="nucleotide sequence ID" value="NZ_JAMSKV010000005.1"/>
</dbReference>
<dbReference type="EMBL" id="JAMSKV010000005">
    <property type="protein sequence ID" value="MCQ8278398.1"/>
    <property type="molecule type" value="Genomic_DNA"/>
</dbReference>
<evidence type="ECO:0008006" key="4">
    <source>
        <dbReference type="Google" id="ProtNLM"/>
    </source>
</evidence>
<feature type="region of interest" description="Disordered" evidence="1">
    <location>
        <begin position="264"/>
        <end position="289"/>
    </location>
</feature>
<feature type="compositionally biased region" description="Basic and acidic residues" evidence="1">
    <location>
        <begin position="270"/>
        <end position="280"/>
    </location>
</feature>
<evidence type="ECO:0000256" key="1">
    <source>
        <dbReference type="SAM" id="MobiDB-lite"/>
    </source>
</evidence>
<gene>
    <name evidence="2" type="ORF">NFI95_08025</name>
</gene>
<sequence length="366" mass="39709">MPIWKVSHTDGIYQVADADGALYPLTMHGQPVREFNAGWQPRGLQTGLPPLHVLELEHASEGSAIWLHDETLDFKANSVATLPESDFDRLMTGVEPVIRTIHTECVLAPHASIPAAAHQFDGMLPGTVRSLLFDAVNRILPAPERVVLERLEELQAGYGNGEARLSRDWIARAFASADADAQERFPLPGQTCFRHLDAATGIVFYLLRTDAPGDAALFVPSANVLFTRGHGAHQPLLDLIVYYASNTDRVVSLPEVDLLAPEMMAPPQHGLDEPPLHETGEPYDPPRTVFEAPLSEIEPAHAAHGHDAVGSHTAWTEDAPAYEPSETVTDAPRAAQTMSPPGSPAGPPPAPPKQNWWQRLLGLGNS</sequence>
<reference evidence="2 3" key="1">
    <citation type="submission" date="2022-06" db="EMBL/GenBank/DDBJ databases">
        <title>Endosaccharibacter gen. nov., sp. nov., endophytic bacteria isolated from sugarcane.</title>
        <authorList>
            <person name="Pitiwittayakul N."/>
            <person name="Yukphan P."/>
            <person name="Charoenyingcharoen P."/>
            <person name="Tanasupawat S."/>
        </authorList>
    </citation>
    <scope>NUCLEOTIDE SEQUENCE [LARGE SCALE GENOMIC DNA]</scope>
    <source>
        <strain evidence="2 3">KSS8</strain>
    </source>
</reference>
<organism evidence="2 3">
    <name type="scientific">Endosaccharibacter trunci</name>
    <dbReference type="NCBI Taxonomy" id="2812733"/>
    <lineage>
        <taxon>Bacteria</taxon>
        <taxon>Pseudomonadati</taxon>
        <taxon>Pseudomonadota</taxon>
        <taxon>Alphaproteobacteria</taxon>
        <taxon>Acetobacterales</taxon>
        <taxon>Acetobacteraceae</taxon>
        <taxon>Endosaccharibacter</taxon>
    </lineage>
</organism>